<evidence type="ECO:0000313" key="2">
    <source>
        <dbReference type="EMBL" id="NDU96823.1"/>
    </source>
</evidence>
<keyword evidence="3" id="KW-1185">Reference proteome</keyword>
<name>A0A6L9LDD7_9BACT</name>
<gene>
    <name evidence="2" type="ORF">GK108_18210</name>
</gene>
<reference evidence="2 3" key="1">
    <citation type="submission" date="2020-02" db="EMBL/GenBank/DDBJ databases">
        <title>Draft genome sequence of two Spirosoma agri KCTC 52727 and Spirosoma terrae KCTC 52035.</title>
        <authorList>
            <person name="Rojas J."/>
            <person name="Ambika Manirajan B."/>
            <person name="Suarez C."/>
            <person name="Ratering S."/>
            <person name="Schnell S."/>
        </authorList>
    </citation>
    <scope>NUCLEOTIDE SEQUENCE [LARGE SCALE GENOMIC DNA]</scope>
    <source>
        <strain evidence="2 3">KCTC 52035</strain>
    </source>
</reference>
<organism evidence="2 3">
    <name type="scientific">Spirosoma terrae</name>
    <dbReference type="NCBI Taxonomy" id="1968276"/>
    <lineage>
        <taxon>Bacteria</taxon>
        <taxon>Pseudomonadati</taxon>
        <taxon>Bacteroidota</taxon>
        <taxon>Cytophagia</taxon>
        <taxon>Cytophagales</taxon>
        <taxon>Cytophagaceae</taxon>
        <taxon>Spirosoma</taxon>
    </lineage>
</organism>
<dbReference type="RefSeq" id="WP_163951668.1">
    <property type="nucleotide sequence ID" value="NZ_JAAFZH010000008.1"/>
</dbReference>
<dbReference type="EMBL" id="JAAFZH010000008">
    <property type="protein sequence ID" value="NDU96823.1"/>
    <property type="molecule type" value="Genomic_DNA"/>
</dbReference>
<comment type="caution">
    <text evidence="2">The sequence shown here is derived from an EMBL/GenBank/DDBJ whole genome shotgun (WGS) entry which is preliminary data.</text>
</comment>
<evidence type="ECO:0000313" key="3">
    <source>
        <dbReference type="Proteomes" id="UP000474175"/>
    </source>
</evidence>
<feature type="compositionally biased region" description="Polar residues" evidence="1">
    <location>
        <begin position="1"/>
        <end position="17"/>
    </location>
</feature>
<accession>A0A6L9LDD7</accession>
<feature type="region of interest" description="Disordered" evidence="1">
    <location>
        <begin position="1"/>
        <end position="36"/>
    </location>
</feature>
<evidence type="ECO:0000256" key="1">
    <source>
        <dbReference type="SAM" id="MobiDB-lite"/>
    </source>
</evidence>
<dbReference type="Proteomes" id="UP000474175">
    <property type="component" value="Unassembled WGS sequence"/>
</dbReference>
<dbReference type="AlphaFoldDB" id="A0A6L9LDD7"/>
<proteinExistence type="predicted"/>
<sequence>MENTNNSDQQRVDQNSGGPLGGMSPQNTNVPDNDVEKDAVVYAGLGVNNDPDIWNPGDEEASDTLLYTDTITAQHATDEVSNAEDMDEMPDDLLEDISDDELDNEIAELAEEEEEGNERY</sequence>
<protein>
    <submittedName>
        <fullName evidence="2">Uncharacterized protein</fullName>
    </submittedName>
</protein>